<dbReference type="InterPro" id="IPR036868">
    <property type="entry name" value="TusA-like_sf"/>
</dbReference>
<dbReference type="InterPro" id="IPR024983">
    <property type="entry name" value="CHAT_dom"/>
</dbReference>
<sequence length="115" mass="13112">MNARTNKVQIVPEFPPLNTEKEQEIILQALDKLQKGQKIKVDFTEDTTFENVQSYFTEQDYHIVHFTGHGVNRNGKGYLVFESEDRTARLIGNKTLADLFSNMGIKLVVLSSCGY</sequence>
<feature type="domain" description="CHAT" evidence="1">
    <location>
        <begin position="20"/>
        <end position="113"/>
    </location>
</feature>
<accession>A0A0E3QMU8</accession>
<dbReference type="AlphaFoldDB" id="A0A0E3QMU8"/>
<dbReference type="KEGG" id="mbw:MSBRW_2115"/>
<gene>
    <name evidence="2" type="ORF">MSBRW_2115</name>
</gene>
<proteinExistence type="predicted"/>
<evidence type="ECO:0000313" key="3">
    <source>
        <dbReference type="Proteomes" id="UP000033038"/>
    </source>
</evidence>
<dbReference type="GeneID" id="77093204"/>
<name>A0A0E3QMU8_METBA</name>
<dbReference type="Proteomes" id="UP000033038">
    <property type="component" value="Chromosome"/>
</dbReference>
<dbReference type="Pfam" id="PF12770">
    <property type="entry name" value="CHAT"/>
    <property type="match status" value="1"/>
</dbReference>
<dbReference type="EMBL" id="CP009526">
    <property type="protein sequence ID" value="AKB51368.1"/>
    <property type="molecule type" value="Genomic_DNA"/>
</dbReference>
<dbReference type="RefSeq" id="WP_048102879.1">
    <property type="nucleotide sequence ID" value="NZ_CP009526.1"/>
</dbReference>
<reference evidence="2 3" key="1">
    <citation type="submission" date="2014-07" db="EMBL/GenBank/DDBJ databases">
        <title>Methanogenic archaea and the global carbon cycle.</title>
        <authorList>
            <person name="Henriksen J.R."/>
            <person name="Luke J."/>
            <person name="Reinhart S."/>
            <person name="Benedict M.N."/>
            <person name="Youngblut N.D."/>
            <person name="Metcalf M.E."/>
            <person name="Whitaker R.J."/>
            <person name="Metcalf W.W."/>
        </authorList>
    </citation>
    <scope>NUCLEOTIDE SEQUENCE [LARGE SCALE GENOMIC DNA]</scope>
    <source>
        <strain evidence="2 3">Wiesmoor</strain>
    </source>
</reference>
<evidence type="ECO:0000259" key="1">
    <source>
        <dbReference type="Pfam" id="PF12770"/>
    </source>
</evidence>
<dbReference type="HOGENOM" id="CLU_2103483_0_0_2"/>
<protein>
    <recommendedName>
        <fullName evidence="1">CHAT domain-containing protein</fullName>
    </recommendedName>
</protein>
<evidence type="ECO:0000313" key="2">
    <source>
        <dbReference type="EMBL" id="AKB51368.1"/>
    </source>
</evidence>
<dbReference type="SUPFAM" id="SSF64307">
    <property type="entry name" value="SirA-like"/>
    <property type="match status" value="1"/>
</dbReference>
<organism evidence="2 3">
    <name type="scientific">Methanosarcina barkeri str. Wiesmoor</name>
    <dbReference type="NCBI Taxonomy" id="1434109"/>
    <lineage>
        <taxon>Archaea</taxon>
        <taxon>Methanobacteriati</taxon>
        <taxon>Methanobacteriota</taxon>
        <taxon>Stenosarchaea group</taxon>
        <taxon>Methanomicrobia</taxon>
        <taxon>Methanosarcinales</taxon>
        <taxon>Methanosarcinaceae</taxon>
        <taxon>Methanosarcina</taxon>
    </lineage>
</organism>
<dbReference type="PATRIC" id="fig|1434109.4.peg.2721"/>